<dbReference type="Pfam" id="PF02714">
    <property type="entry name" value="RSN1_7TM"/>
    <property type="match status" value="1"/>
</dbReference>
<proteinExistence type="inferred from homology"/>
<evidence type="ECO:0000313" key="12">
    <source>
        <dbReference type="EMBL" id="CDO55537.1"/>
    </source>
</evidence>
<feature type="transmembrane region" description="Helical" evidence="8">
    <location>
        <begin position="668"/>
        <end position="687"/>
    </location>
</feature>
<name>A0A0J9XDV9_GEOCN</name>
<feature type="domain" description="CSC1/OSCA1-like N-terminal transmembrane" evidence="10">
    <location>
        <begin position="23"/>
        <end position="176"/>
    </location>
</feature>
<dbReference type="GO" id="GO:0005227">
    <property type="term" value="F:calcium-activated cation channel activity"/>
    <property type="evidence" value="ECO:0007669"/>
    <property type="project" value="InterPro"/>
</dbReference>
<dbReference type="PANTHER" id="PTHR13018:SF5">
    <property type="entry name" value="RE44586P"/>
    <property type="match status" value="1"/>
</dbReference>
<dbReference type="InterPro" id="IPR032880">
    <property type="entry name" value="CSC1/OSCA1-like_N"/>
</dbReference>
<keyword evidence="6 8" id="KW-0472">Membrane</keyword>
<organism evidence="12 13">
    <name type="scientific">Geotrichum candidum</name>
    <name type="common">Oospora lactis</name>
    <name type="synonym">Dipodascus geotrichum</name>
    <dbReference type="NCBI Taxonomy" id="1173061"/>
    <lineage>
        <taxon>Eukaryota</taxon>
        <taxon>Fungi</taxon>
        <taxon>Dikarya</taxon>
        <taxon>Ascomycota</taxon>
        <taxon>Saccharomycotina</taxon>
        <taxon>Dipodascomycetes</taxon>
        <taxon>Dipodascales</taxon>
        <taxon>Dipodascaceae</taxon>
        <taxon>Geotrichum</taxon>
    </lineage>
</organism>
<dbReference type="Proteomes" id="UP000242525">
    <property type="component" value="Unassembled WGS sequence"/>
</dbReference>
<evidence type="ECO:0000256" key="4">
    <source>
        <dbReference type="ARBA" id="ARBA00022692"/>
    </source>
</evidence>
<evidence type="ECO:0008006" key="14">
    <source>
        <dbReference type="Google" id="ProtNLM"/>
    </source>
</evidence>
<accession>A0A0J9XDV9</accession>
<feature type="transmembrane region" description="Helical" evidence="8">
    <location>
        <begin position="631"/>
        <end position="648"/>
    </location>
</feature>
<keyword evidence="13" id="KW-1185">Reference proteome</keyword>
<dbReference type="AlphaFoldDB" id="A0A0J9XDV9"/>
<keyword evidence="4 8" id="KW-0812">Transmembrane</keyword>
<evidence type="ECO:0000259" key="10">
    <source>
        <dbReference type="Pfam" id="PF13967"/>
    </source>
</evidence>
<reference evidence="12" key="1">
    <citation type="submission" date="2014-03" db="EMBL/GenBank/DDBJ databases">
        <authorList>
            <person name="Casaregola S."/>
        </authorList>
    </citation>
    <scope>NUCLEOTIDE SEQUENCE [LARGE SCALE GENOMIC DNA]</scope>
    <source>
        <strain evidence="12">CLIB 918</strain>
    </source>
</reference>
<feature type="transmembrane region" description="Helical" evidence="8">
    <location>
        <begin position="20"/>
        <end position="43"/>
    </location>
</feature>
<evidence type="ECO:0000259" key="11">
    <source>
        <dbReference type="Pfam" id="PF14703"/>
    </source>
</evidence>
<feature type="transmembrane region" description="Helical" evidence="8">
    <location>
        <begin position="463"/>
        <end position="492"/>
    </location>
</feature>
<feature type="transmembrane region" description="Helical" evidence="8">
    <location>
        <begin position="156"/>
        <end position="175"/>
    </location>
</feature>
<comment type="similarity">
    <text evidence="2">Belongs to the CSC1 (TC 1.A.17) family.</text>
</comment>
<evidence type="ECO:0000256" key="2">
    <source>
        <dbReference type="ARBA" id="ARBA00007779"/>
    </source>
</evidence>
<feature type="domain" description="CSC1/OSCA1-like cytosolic" evidence="11">
    <location>
        <begin position="197"/>
        <end position="406"/>
    </location>
</feature>
<dbReference type="STRING" id="1173061.A0A0J9XDV9"/>
<dbReference type="PANTHER" id="PTHR13018">
    <property type="entry name" value="PROBABLE MEMBRANE PROTEIN DUF221-RELATED"/>
    <property type="match status" value="1"/>
</dbReference>
<feature type="transmembrane region" description="Helical" evidence="8">
    <location>
        <begin position="104"/>
        <end position="123"/>
    </location>
</feature>
<dbReference type="GO" id="GO:0005886">
    <property type="term" value="C:plasma membrane"/>
    <property type="evidence" value="ECO:0007669"/>
    <property type="project" value="TreeGrafter"/>
</dbReference>
<dbReference type="InterPro" id="IPR027815">
    <property type="entry name" value="CSC1/OSCA1-like_cyt"/>
</dbReference>
<feature type="transmembrane region" description="Helical" evidence="8">
    <location>
        <begin position="419"/>
        <end position="443"/>
    </location>
</feature>
<feature type="region of interest" description="Disordered" evidence="7">
    <location>
        <begin position="744"/>
        <end position="781"/>
    </location>
</feature>
<dbReference type="InterPro" id="IPR003864">
    <property type="entry name" value="CSC1/OSCA1-like_7TM"/>
</dbReference>
<feature type="domain" description="CSC1/OSCA1-like 7TM region" evidence="9">
    <location>
        <begin position="417"/>
        <end position="686"/>
    </location>
</feature>
<protein>
    <recommendedName>
        <fullName evidence="14">DUF221-domain-containing protein</fullName>
    </recommendedName>
</protein>
<evidence type="ECO:0000313" key="13">
    <source>
        <dbReference type="Proteomes" id="UP000242525"/>
    </source>
</evidence>
<feature type="transmembrane region" description="Helical" evidence="8">
    <location>
        <begin position="693"/>
        <end position="713"/>
    </location>
</feature>
<evidence type="ECO:0000256" key="8">
    <source>
        <dbReference type="SAM" id="Phobius"/>
    </source>
</evidence>
<gene>
    <name evidence="12" type="ORF">BN980_GECA11s02738g</name>
</gene>
<feature type="compositionally biased region" description="Acidic residues" evidence="7">
    <location>
        <begin position="744"/>
        <end position="753"/>
    </location>
</feature>
<evidence type="ECO:0000256" key="5">
    <source>
        <dbReference type="ARBA" id="ARBA00022989"/>
    </source>
</evidence>
<comment type="caution">
    <text evidence="12">The sequence shown here is derived from an EMBL/GenBank/DDBJ whole genome shotgun (WGS) entry which is preliminary data.</text>
</comment>
<dbReference type="EMBL" id="CCBN010000011">
    <property type="protein sequence ID" value="CDO55537.1"/>
    <property type="molecule type" value="Genomic_DNA"/>
</dbReference>
<dbReference type="Pfam" id="PF14703">
    <property type="entry name" value="PHM7_cyt"/>
    <property type="match status" value="1"/>
</dbReference>
<keyword evidence="3" id="KW-0813">Transport</keyword>
<comment type="subcellular location">
    <subcellularLocation>
        <location evidence="1">Membrane</location>
        <topology evidence="1">Multi-pass membrane protein</topology>
    </subcellularLocation>
</comment>
<feature type="transmembrane region" description="Helical" evidence="8">
    <location>
        <begin position="513"/>
        <end position="536"/>
    </location>
</feature>
<keyword evidence="5 8" id="KW-1133">Transmembrane helix</keyword>
<evidence type="ECO:0000259" key="9">
    <source>
        <dbReference type="Pfam" id="PF02714"/>
    </source>
</evidence>
<dbReference type="OrthoDB" id="1689567at2759"/>
<evidence type="ECO:0000256" key="6">
    <source>
        <dbReference type="ARBA" id="ARBA00023136"/>
    </source>
</evidence>
<sequence>MSDYEDTPEKPFDPLQYPIRLIGAQLAVATALGISAVVTFSILRKKYPQLYEARRARRHDLPELSKTMFGWIWSLYKITDEQVLEHAGLDAFVFLGFFRTSMQLLAILTICAATIISPIRWYYTGRYDQGEDDNYLFRIRGTVSDGGEVEDYQTYLWTYVVFTYVFTFLTAYFMLKQTIKVLHVRQRYLGQQNSITDRTIKLSGIPPELRSESALKDHIESLGIGSVRTLNLCRDWGSLDRLFVQRKKLIYKLEHAWAKYLGPTWSKSKATSLPYHVSQTVALEGQRAPSGISSHSYSDDSLVSTAATVQLGDTSGGFRRPFERIGFLGLFGPKVDVIEYYTNELEFLDSKIKLARDRDYIATDTAFVTMDSVASAQMAAQTVLDPRPHRLLARPAPAPHDIIWGNLYMSNSKRMFRTYSITVVIAVLTVVFVLPVSYLASFLNPKTIEKIWPALYNIIAWDGWFGTFVTGILPPLIFTLLNFIFPYLYWFLASFQGFISYGDVELSVISKNFFYVFFNMFLVFTVAATVSDYWALLRDTTKIAVNLASSLTRFSLFYVDLIILQGVGMFPFRLLQVGSIVQLPFAFFGVQSARDHRNIFRPPVFNYGIHLPQPILILIIVMLYSVISSKILFFGALYFLIGYFTYKYQLMYSMVHPQHSTGRSWVIIMRRICVGIILFHLTMTGILVLQKAYFLATILGPLPVITFFFWYNFEEDYVPLSYFIALTAIETYGSSIDANDEELGLETEQEDQDGSGLQDHARRVRRQRSVSQAKTLDEEREKHQKYINPNLVKHLEGPWIGIEGCDEIIFADAEGTVRRHVRLEEWE</sequence>
<dbReference type="Pfam" id="PF13967">
    <property type="entry name" value="RSN1_TM"/>
    <property type="match status" value="1"/>
</dbReference>
<evidence type="ECO:0000256" key="3">
    <source>
        <dbReference type="ARBA" id="ARBA00022448"/>
    </source>
</evidence>
<feature type="transmembrane region" description="Helical" evidence="8">
    <location>
        <begin position="556"/>
        <end position="575"/>
    </location>
</feature>
<evidence type="ECO:0000256" key="7">
    <source>
        <dbReference type="SAM" id="MobiDB-lite"/>
    </source>
</evidence>
<evidence type="ECO:0000256" key="1">
    <source>
        <dbReference type="ARBA" id="ARBA00004141"/>
    </source>
</evidence>
<dbReference type="InterPro" id="IPR045122">
    <property type="entry name" value="Csc1-like"/>
</dbReference>